<name>A0A6G1IP00_9PLEO</name>
<evidence type="ECO:0000256" key="1">
    <source>
        <dbReference type="ARBA" id="ARBA00009865"/>
    </source>
</evidence>
<sequence length="127" mass="14434">MPLDDVNVMVADPTPFDFYGIDPSLFFGDDGRAYIQGSWMIDRMKQPSCTIKQFEVDINTVAPLLEYYLLAAEGGTFERHLLSIARSKRIWGPYESCPYNPVMTADSTIEYVQNVGHRKIFQDTNGN</sequence>
<evidence type="ECO:0000313" key="5">
    <source>
        <dbReference type="Proteomes" id="UP000799291"/>
    </source>
</evidence>
<organism evidence="4 5">
    <name type="scientific">Lentithecium fluviatile CBS 122367</name>
    <dbReference type="NCBI Taxonomy" id="1168545"/>
    <lineage>
        <taxon>Eukaryota</taxon>
        <taxon>Fungi</taxon>
        <taxon>Dikarya</taxon>
        <taxon>Ascomycota</taxon>
        <taxon>Pezizomycotina</taxon>
        <taxon>Dothideomycetes</taxon>
        <taxon>Pleosporomycetidae</taxon>
        <taxon>Pleosporales</taxon>
        <taxon>Massarineae</taxon>
        <taxon>Lentitheciaceae</taxon>
        <taxon>Lentithecium</taxon>
    </lineage>
</organism>
<dbReference type="OrthoDB" id="408373at2759"/>
<evidence type="ECO:0000256" key="3">
    <source>
        <dbReference type="ARBA" id="ARBA00023295"/>
    </source>
</evidence>
<accession>A0A6G1IP00</accession>
<evidence type="ECO:0000313" key="4">
    <source>
        <dbReference type="EMBL" id="KAF2679671.1"/>
    </source>
</evidence>
<dbReference type="SUPFAM" id="SSF75005">
    <property type="entry name" value="Arabinanase/levansucrase/invertase"/>
    <property type="match status" value="1"/>
</dbReference>
<keyword evidence="5" id="KW-1185">Reference proteome</keyword>
<dbReference type="Proteomes" id="UP000799291">
    <property type="component" value="Unassembled WGS sequence"/>
</dbReference>
<dbReference type="PANTHER" id="PTHR42812">
    <property type="entry name" value="BETA-XYLOSIDASE"/>
    <property type="match status" value="1"/>
</dbReference>
<dbReference type="GO" id="GO:0004553">
    <property type="term" value="F:hydrolase activity, hydrolyzing O-glycosyl compounds"/>
    <property type="evidence" value="ECO:0007669"/>
    <property type="project" value="InterPro"/>
</dbReference>
<reference evidence="4" key="1">
    <citation type="journal article" date="2020" name="Stud. Mycol.">
        <title>101 Dothideomycetes genomes: a test case for predicting lifestyles and emergence of pathogens.</title>
        <authorList>
            <person name="Haridas S."/>
            <person name="Albert R."/>
            <person name="Binder M."/>
            <person name="Bloem J."/>
            <person name="Labutti K."/>
            <person name="Salamov A."/>
            <person name="Andreopoulos B."/>
            <person name="Baker S."/>
            <person name="Barry K."/>
            <person name="Bills G."/>
            <person name="Bluhm B."/>
            <person name="Cannon C."/>
            <person name="Castanera R."/>
            <person name="Culley D."/>
            <person name="Daum C."/>
            <person name="Ezra D."/>
            <person name="Gonzalez J."/>
            <person name="Henrissat B."/>
            <person name="Kuo A."/>
            <person name="Liang C."/>
            <person name="Lipzen A."/>
            <person name="Lutzoni F."/>
            <person name="Magnuson J."/>
            <person name="Mondo S."/>
            <person name="Nolan M."/>
            <person name="Ohm R."/>
            <person name="Pangilinan J."/>
            <person name="Park H.-J."/>
            <person name="Ramirez L."/>
            <person name="Alfaro M."/>
            <person name="Sun H."/>
            <person name="Tritt A."/>
            <person name="Yoshinaga Y."/>
            <person name="Zwiers L.-H."/>
            <person name="Turgeon B."/>
            <person name="Goodwin S."/>
            <person name="Spatafora J."/>
            <person name="Crous P."/>
            <person name="Grigoriev I."/>
        </authorList>
    </citation>
    <scope>NUCLEOTIDE SEQUENCE</scope>
    <source>
        <strain evidence="4">CBS 122367</strain>
    </source>
</reference>
<dbReference type="InterPro" id="IPR051795">
    <property type="entry name" value="Glycosyl_Hydrlase_43"/>
</dbReference>
<keyword evidence="3" id="KW-0326">Glycosidase</keyword>
<dbReference type="EMBL" id="MU005602">
    <property type="protein sequence ID" value="KAF2679671.1"/>
    <property type="molecule type" value="Genomic_DNA"/>
</dbReference>
<gene>
    <name evidence="4" type="ORF">K458DRAFT_393796</name>
</gene>
<dbReference type="PANTHER" id="PTHR42812:SF12">
    <property type="entry name" value="BETA-XYLOSIDASE-RELATED"/>
    <property type="match status" value="1"/>
</dbReference>
<proteinExistence type="inferred from homology"/>
<dbReference type="AlphaFoldDB" id="A0A6G1IP00"/>
<dbReference type="InterPro" id="IPR006710">
    <property type="entry name" value="Glyco_hydro_43"/>
</dbReference>
<evidence type="ECO:0000256" key="2">
    <source>
        <dbReference type="ARBA" id="ARBA00022801"/>
    </source>
</evidence>
<dbReference type="Gene3D" id="2.115.10.20">
    <property type="entry name" value="Glycosyl hydrolase domain, family 43"/>
    <property type="match status" value="2"/>
</dbReference>
<dbReference type="Pfam" id="PF04616">
    <property type="entry name" value="Glyco_hydro_43"/>
    <property type="match status" value="1"/>
</dbReference>
<comment type="similarity">
    <text evidence="1">Belongs to the glycosyl hydrolase 43 family.</text>
</comment>
<dbReference type="InterPro" id="IPR023296">
    <property type="entry name" value="Glyco_hydro_beta-prop_sf"/>
</dbReference>
<protein>
    <submittedName>
        <fullName evidence="4">Glycoside hydrolase family 43 protein</fullName>
    </submittedName>
</protein>
<dbReference type="GO" id="GO:0005975">
    <property type="term" value="P:carbohydrate metabolic process"/>
    <property type="evidence" value="ECO:0007669"/>
    <property type="project" value="InterPro"/>
</dbReference>
<keyword evidence="2 4" id="KW-0378">Hydrolase</keyword>